<evidence type="ECO:0000256" key="10">
    <source>
        <dbReference type="ARBA" id="ARBA00031323"/>
    </source>
</evidence>
<organism evidence="12">
    <name type="scientific">Streptomyces sp. NBC_00060</name>
    <dbReference type="NCBI Taxonomy" id="2975636"/>
    <lineage>
        <taxon>Bacteria</taxon>
        <taxon>Bacillati</taxon>
        <taxon>Actinomycetota</taxon>
        <taxon>Actinomycetes</taxon>
        <taxon>Kitasatosporales</taxon>
        <taxon>Streptomycetaceae</taxon>
        <taxon>Streptomyces</taxon>
    </lineage>
</organism>
<dbReference type="Pfam" id="PF01135">
    <property type="entry name" value="PCMT"/>
    <property type="match status" value="1"/>
</dbReference>
<evidence type="ECO:0000256" key="6">
    <source>
        <dbReference type="ARBA" id="ARBA00022603"/>
    </source>
</evidence>
<keyword evidence="5" id="KW-0963">Cytoplasm</keyword>
<evidence type="ECO:0000256" key="9">
    <source>
        <dbReference type="ARBA" id="ARBA00030757"/>
    </source>
</evidence>
<evidence type="ECO:0000256" key="5">
    <source>
        <dbReference type="ARBA" id="ARBA00022490"/>
    </source>
</evidence>
<dbReference type="GO" id="GO:0032259">
    <property type="term" value="P:methylation"/>
    <property type="evidence" value="ECO:0007669"/>
    <property type="project" value="UniProtKB-KW"/>
</dbReference>
<dbReference type="AlphaFoldDB" id="A0AAU2H100"/>
<keyword evidence="8" id="KW-0949">S-adenosyl-L-methionine</keyword>
<keyword evidence="7" id="KW-0808">Transferase</keyword>
<evidence type="ECO:0000313" key="12">
    <source>
        <dbReference type="EMBL" id="WTU41739.1"/>
    </source>
</evidence>
<comment type="subcellular location">
    <subcellularLocation>
        <location evidence="1">Cytoplasm</location>
    </subcellularLocation>
</comment>
<evidence type="ECO:0000256" key="3">
    <source>
        <dbReference type="ARBA" id="ARBA00011890"/>
    </source>
</evidence>
<protein>
    <recommendedName>
        <fullName evidence="4">Protein-L-isoaspartate O-methyltransferase</fullName>
        <ecNumber evidence="3">2.1.1.77</ecNumber>
    </recommendedName>
    <alternativeName>
        <fullName evidence="11">L-isoaspartyl protein carboxyl methyltransferase</fullName>
    </alternativeName>
    <alternativeName>
        <fullName evidence="9">Protein L-isoaspartyl methyltransferase</fullName>
    </alternativeName>
    <alternativeName>
        <fullName evidence="10">Protein-beta-aspartate methyltransferase</fullName>
    </alternativeName>
</protein>
<evidence type="ECO:0000256" key="4">
    <source>
        <dbReference type="ARBA" id="ARBA00013346"/>
    </source>
</evidence>
<reference evidence="12" key="1">
    <citation type="submission" date="2022-10" db="EMBL/GenBank/DDBJ databases">
        <title>The complete genomes of actinobacterial strains from the NBC collection.</title>
        <authorList>
            <person name="Joergensen T.S."/>
            <person name="Alvarez Arevalo M."/>
            <person name="Sterndorff E.B."/>
            <person name="Faurdal D."/>
            <person name="Vuksanovic O."/>
            <person name="Mourched A.-S."/>
            <person name="Charusanti P."/>
            <person name="Shaw S."/>
            <person name="Blin K."/>
            <person name="Weber T."/>
        </authorList>
    </citation>
    <scope>NUCLEOTIDE SEQUENCE</scope>
    <source>
        <strain evidence="12">NBC_00060</strain>
    </source>
</reference>
<sequence length="397" mass="42715">MNTRAEEAGPSGLASALVAAGALAPDWLAAFEAVPRELFVPARVWPGIADGTRQNPLVDRAEDRDAWFTAVYSDIPLTTQWDDGRHTGDGLGTTPSSSSSKPRMVFSMLADLGVKDGHRVLEIGTGTGWNAGLLSHRLGDANVVSVEYDEEVAKGAGENLRAAGLHPLVVVGDGRLGFTGNAPYDRVIDTCSVGAVPPAWVEQTRTGGLVVAPWGTEYGGEAIARLVVGDDGTASGRFTRSSAFMRLRQQRPIQPPHAAYLKGLEWPADGVRSSTALSPADVGGWVEQFVIGLRVPGAFWTVERYEGGAYTLWTYSTDTKSWASADYIPGADSYEVYQSGPRRLWDETEAAYRWWCEKGRPGFERFGLTVADDGEKVWLDSPDSPVQVDLGRGGRGI</sequence>
<comment type="similarity">
    <text evidence="2">Belongs to the methyltransferase superfamily. L-isoaspartyl/D-aspartyl protein methyltransferase family.</text>
</comment>
<evidence type="ECO:0000256" key="2">
    <source>
        <dbReference type="ARBA" id="ARBA00005369"/>
    </source>
</evidence>
<keyword evidence="6" id="KW-0489">Methyltransferase</keyword>
<dbReference type="Gene3D" id="3.40.50.150">
    <property type="entry name" value="Vaccinia Virus protein VP39"/>
    <property type="match status" value="1"/>
</dbReference>
<dbReference type="PANTHER" id="PTHR11579:SF0">
    <property type="entry name" value="PROTEIN-L-ISOASPARTATE(D-ASPARTATE) O-METHYLTRANSFERASE"/>
    <property type="match status" value="1"/>
</dbReference>
<evidence type="ECO:0000256" key="7">
    <source>
        <dbReference type="ARBA" id="ARBA00022679"/>
    </source>
</evidence>
<accession>A0AAU2H100</accession>
<dbReference type="PANTHER" id="PTHR11579">
    <property type="entry name" value="PROTEIN-L-ISOASPARTATE O-METHYLTRANSFERASE"/>
    <property type="match status" value="1"/>
</dbReference>
<dbReference type="EC" id="2.1.1.77" evidence="3"/>
<gene>
    <name evidence="12" type="ORF">OHV25_20225</name>
</gene>
<dbReference type="GO" id="GO:0004719">
    <property type="term" value="F:protein-L-isoaspartate (D-aspartate) O-methyltransferase activity"/>
    <property type="evidence" value="ECO:0007669"/>
    <property type="project" value="UniProtKB-EC"/>
</dbReference>
<evidence type="ECO:0000256" key="1">
    <source>
        <dbReference type="ARBA" id="ARBA00004496"/>
    </source>
</evidence>
<dbReference type="SUPFAM" id="SSF53335">
    <property type="entry name" value="S-adenosyl-L-methionine-dependent methyltransferases"/>
    <property type="match status" value="1"/>
</dbReference>
<evidence type="ECO:0000256" key="8">
    <source>
        <dbReference type="ARBA" id="ARBA00022691"/>
    </source>
</evidence>
<dbReference type="CDD" id="cd02440">
    <property type="entry name" value="AdoMet_MTases"/>
    <property type="match status" value="1"/>
</dbReference>
<dbReference type="InterPro" id="IPR000682">
    <property type="entry name" value="PCMT"/>
</dbReference>
<evidence type="ECO:0000256" key="11">
    <source>
        <dbReference type="ARBA" id="ARBA00031350"/>
    </source>
</evidence>
<dbReference type="InterPro" id="IPR029063">
    <property type="entry name" value="SAM-dependent_MTases_sf"/>
</dbReference>
<dbReference type="EMBL" id="CP108253">
    <property type="protein sequence ID" value="WTU41739.1"/>
    <property type="molecule type" value="Genomic_DNA"/>
</dbReference>
<dbReference type="GO" id="GO:0005737">
    <property type="term" value="C:cytoplasm"/>
    <property type="evidence" value="ECO:0007669"/>
    <property type="project" value="UniProtKB-SubCell"/>
</dbReference>
<name>A0AAU2H100_9ACTN</name>
<proteinExistence type="inferred from homology"/>